<dbReference type="HOGENOM" id="CLU_2358882_0_0_4"/>
<protein>
    <submittedName>
        <fullName evidence="2">Putative acyl-CoA synthase</fullName>
    </submittedName>
</protein>
<dbReference type="PANTHER" id="PTHR22754:SF32">
    <property type="entry name" value="DISCO-INTERACTING PROTEIN 2"/>
    <property type="match status" value="1"/>
</dbReference>
<dbReference type="Proteomes" id="UP000000374">
    <property type="component" value="Chromosome"/>
</dbReference>
<reference evidence="3" key="1">
    <citation type="submission" date="2006-12" db="EMBL/GenBank/DDBJ databases">
        <title>Complete sequence of chromosome 1 of Verminephrobacter eiseniae EF01-2.</title>
        <authorList>
            <person name="Copeland A."/>
            <person name="Lucas S."/>
            <person name="Lapidus A."/>
            <person name="Barry K."/>
            <person name="Detter J.C."/>
            <person name="Glavina del Rio T."/>
            <person name="Dalin E."/>
            <person name="Tice H."/>
            <person name="Pitluck S."/>
            <person name="Chertkov O."/>
            <person name="Brettin T."/>
            <person name="Bruce D."/>
            <person name="Han C."/>
            <person name="Tapia R."/>
            <person name="Gilna P."/>
            <person name="Schmutz J."/>
            <person name="Larimer F."/>
            <person name="Land M."/>
            <person name="Hauser L."/>
            <person name="Kyrpides N."/>
            <person name="Kim E."/>
            <person name="Stahl D."/>
            <person name="Richardson P."/>
        </authorList>
    </citation>
    <scope>NUCLEOTIDE SEQUENCE [LARGE SCALE GENOMIC DNA]</scope>
    <source>
        <strain evidence="3">EF01-2</strain>
    </source>
</reference>
<name>A1WR29_VEREI</name>
<sequence>MVAFSLDEDRVGLVVEVGRHSRRRFDLLPATEAVRKTVMQEFEVSLHAVRFVAPGSVPVTSSGKIRRKETQHRFVADALEEVSATAHNQTVTTEAS</sequence>
<dbReference type="PANTHER" id="PTHR22754">
    <property type="entry name" value="DISCO-INTERACTING PROTEIN 2 DIP2 -RELATED"/>
    <property type="match status" value="1"/>
</dbReference>
<dbReference type="Gene3D" id="3.30.300.30">
    <property type="match status" value="1"/>
</dbReference>
<dbReference type="KEGG" id="vei:Veis_4383"/>
<proteinExistence type="inferred from homology"/>
<dbReference type="STRING" id="391735.Veis_4383"/>
<dbReference type="eggNOG" id="COG0318">
    <property type="taxonomic scope" value="Bacteria"/>
</dbReference>
<dbReference type="AlphaFoldDB" id="A1WR29"/>
<comment type="similarity">
    <text evidence="1">Belongs to the ATP-dependent AMP-binding enzyme family.</text>
</comment>
<evidence type="ECO:0000313" key="3">
    <source>
        <dbReference type="Proteomes" id="UP000000374"/>
    </source>
</evidence>
<dbReference type="EMBL" id="CP000542">
    <property type="protein sequence ID" value="ABM60086.1"/>
    <property type="molecule type" value="Genomic_DNA"/>
</dbReference>
<gene>
    <name evidence="2" type="ordered locus">Veis_4383</name>
</gene>
<dbReference type="InterPro" id="IPR045851">
    <property type="entry name" value="AMP-bd_C_sf"/>
</dbReference>
<evidence type="ECO:0000256" key="1">
    <source>
        <dbReference type="ARBA" id="ARBA00006432"/>
    </source>
</evidence>
<evidence type="ECO:0000313" key="2">
    <source>
        <dbReference type="EMBL" id="ABM60086.1"/>
    </source>
</evidence>
<keyword evidence="3" id="KW-1185">Reference proteome</keyword>
<organism evidence="2 3">
    <name type="scientific">Verminephrobacter eiseniae (strain EF01-2)</name>
    <dbReference type="NCBI Taxonomy" id="391735"/>
    <lineage>
        <taxon>Bacteria</taxon>
        <taxon>Pseudomonadati</taxon>
        <taxon>Pseudomonadota</taxon>
        <taxon>Betaproteobacteria</taxon>
        <taxon>Burkholderiales</taxon>
        <taxon>Comamonadaceae</taxon>
        <taxon>Verminephrobacter</taxon>
    </lineage>
</organism>
<accession>A1WR29</accession>